<sequence>MPKNISRRSSFMIPGEDDEDSEGGSPTTVQTLDTRKLVQDISRKLKKNLQGRIKQSGKLTRILSTMEKALKNQETTIKTLQNKNEDLKNKNKNLELRVAVLEDGQKAIEQNPYHLSWR</sequence>
<name>A0A8S0Z4S7_ARCPL</name>
<feature type="coiled-coil region" evidence="1">
    <location>
        <begin position="63"/>
        <end position="111"/>
    </location>
</feature>
<comment type="caution">
    <text evidence="3">The sequence shown here is derived from an EMBL/GenBank/DDBJ whole genome shotgun (WGS) entry which is preliminary data.</text>
</comment>
<proteinExistence type="predicted"/>
<evidence type="ECO:0000256" key="1">
    <source>
        <dbReference type="SAM" id="Coils"/>
    </source>
</evidence>
<organism evidence="3 4">
    <name type="scientific">Arctia plantaginis</name>
    <name type="common">Wood tiger moth</name>
    <name type="synonym">Phalaena plantaginis</name>
    <dbReference type="NCBI Taxonomy" id="874455"/>
    <lineage>
        <taxon>Eukaryota</taxon>
        <taxon>Metazoa</taxon>
        <taxon>Ecdysozoa</taxon>
        <taxon>Arthropoda</taxon>
        <taxon>Hexapoda</taxon>
        <taxon>Insecta</taxon>
        <taxon>Pterygota</taxon>
        <taxon>Neoptera</taxon>
        <taxon>Endopterygota</taxon>
        <taxon>Lepidoptera</taxon>
        <taxon>Glossata</taxon>
        <taxon>Ditrysia</taxon>
        <taxon>Noctuoidea</taxon>
        <taxon>Erebidae</taxon>
        <taxon>Arctiinae</taxon>
        <taxon>Arctia</taxon>
    </lineage>
</organism>
<accession>A0A8S0Z4S7</accession>
<protein>
    <submittedName>
        <fullName evidence="3">Uncharacterized protein</fullName>
    </submittedName>
</protein>
<evidence type="ECO:0000313" key="3">
    <source>
        <dbReference type="EMBL" id="CAB3226784.1"/>
    </source>
</evidence>
<evidence type="ECO:0000256" key="2">
    <source>
        <dbReference type="SAM" id="MobiDB-lite"/>
    </source>
</evidence>
<dbReference type="EMBL" id="CADEBC010000232">
    <property type="protein sequence ID" value="CAB3226784.1"/>
    <property type="molecule type" value="Genomic_DNA"/>
</dbReference>
<gene>
    <name evidence="3" type="ORF">APLA_LOCUS3084</name>
</gene>
<dbReference type="Proteomes" id="UP000494106">
    <property type="component" value="Unassembled WGS sequence"/>
</dbReference>
<reference evidence="3 4" key="1">
    <citation type="submission" date="2020-04" db="EMBL/GenBank/DDBJ databases">
        <authorList>
            <person name="Wallbank WR R."/>
            <person name="Pardo Diaz C."/>
            <person name="Kozak K."/>
            <person name="Martin S."/>
            <person name="Jiggins C."/>
            <person name="Moest M."/>
            <person name="Warren A I."/>
            <person name="Byers J.R.P. K."/>
            <person name="Montejo-Kovacevich G."/>
            <person name="Yen C E."/>
        </authorList>
    </citation>
    <scope>NUCLEOTIDE SEQUENCE [LARGE SCALE GENOMIC DNA]</scope>
</reference>
<keyword evidence="4" id="KW-1185">Reference proteome</keyword>
<dbReference type="AlphaFoldDB" id="A0A8S0Z4S7"/>
<feature type="region of interest" description="Disordered" evidence="2">
    <location>
        <begin position="1"/>
        <end position="35"/>
    </location>
</feature>
<keyword evidence="1" id="KW-0175">Coiled coil</keyword>
<evidence type="ECO:0000313" key="4">
    <source>
        <dbReference type="Proteomes" id="UP000494106"/>
    </source>
</evidence>
<dbReference type="OrthoDB" id="7371673at2759"/>